<dbReference type="Proteomes" id="UP000434850">
    <property type="component" value="Unassembled WGS sequence"/>
</dbReference>
<dbReference type="PANTHER" id="PTHR43085">
    <property type="entry name" value="HEXOKINASE FAMILY MEMBER"/>
    <property type="match status" value="1"/>
</dbReference>
<dbReference type="SUPFAM" id="SSF53613">
    <property type="entry name" value="Ribokinase-like"/>
    <property type="match status" value="1"/>
</dbReference>
<feature type="domain" description="Carbohydrate kinase PfkB" evidence="4">
    <location>
        <begin position="16"/>
        <end position="280"/>
    </location>
</feature>
<proteinExistence type="inferred from homology"/>
<keyword evidence="2" id="KW-0808">Transferase</keyword>
<organism evidence="5 6">
    <name type="scientific">Mucilaginibacter aquatilis</name>
    <dbReference type="NCBI Taxonomy" id="1517760"/>
    <lineage>
        <taxon>Bacteria</taxon>
        <taxon>Pseudomonadati</taxon>
        <taxon>Bacteroidota</taxon>
        <taxon>Sphingobacteriia</taxon>
        <taxon>Sphingobacteriales</taxon>
        <taxon>Sphingobacteriaceae</taxon>
        <taxon>Mucilaginibacter</taxon>
    </lineage>
</organism>
<dbReference type="InterPro" id="IPR029056">
    <property type="entry name" value="Ribokinase-like"/>
</dbReference>
<keyword evidence="3 5" id="KW-0418">Kinase</keyword>
<dbReference type="InterPro" id="IPR011611">
    <property type="entry name" value="PfkB_dom"/>
</dbReference>
<dbReference type="RefSeq" id="WP_157540131.1">
    <property type="nucleotide sequence ID" value="NZ_WQLA01000001.1"/>
</dbReference>
<protein>
    <submittedName>
        <fullName evidence="5">Carbohydrate kinase</fullName>
    </submittedName>
</protein>
<dbReference type="OrthoDB" id="9813569at2"/>
<dbReference type="EMBL" id="WQLA01000001">
    <property type="protein sequence ID" value="MVN90371.1"/>
    <property type="molecule type" value="Genomic_DNA"/>
</dbReference>
<reference evidence="5 6" key="1">
    <citation type="submission" date="2019-12" db="EMBL/GenBank/DDBJ databases">
        <title>Mucilaginibacter sp. HME9299 genome sequencing and assembly.</title>
        <authorList>
            <person name="Kang H."/>
            <person name="Kim H."/>
            <person name="Joh K."/>
        </authorList>
    </citation>
    <scope>NUCLEOTIDE SEQUENCE [LARGE SCALE GENOMIC DNA]</scope>
    <source>
        <strain evidence="5 6">HME9299</strain>
    </source>
</reference>
<evidence type="ECO:0000256" key="2">
    <source>
        <dbReference type="ARBA" id="ARBA00022679"/>
    </source>
</evidence>
<dbReference type="GO" id="GO:0016301">
    <property type="term" value="F:kinase activity"/>
    <property type="evidence" value="ECO:0007669"/>
    <property type="project" value="UniProtKB-KW"/>
</dbReference>
<dbReference type="PANTHER" id="PTHR43085:SF57">
    <property type="entry name" value="CARBOHYDRATE KINASE PFKB DOMAIN-CONTAINING PROTEIN"/>
    <property type="match status" value="1"/>
</dbReference>
<dbReference type="AlphaFoldDB" id="A0A6I4I5L5"/>
<accession>A0A6I4I5L5</accession>
<gene>
    <name evidence="5" type="ORF">GO816_04455</name>
</gene>
<evidence type="ECO:0000259" key="4">
    <source>
        <dbReference type="Pfam" id="PF00294"/>
    </source>
</evidence>
<sequence length="286" mass="31638">MNKQVLCFGEVLWDTFDDGKKVGGAPLNVARHLLQQNANATMVSRIGTDEAGNELLSVLTENGLDISLIQSDKNLPTCEVAVQLNDEGHATYIIPQPVSWDNIQPTDEFTEQIEKAEAIVFGSLACRQAETRNTLLNMLSEYTVPLRVFDVNLRPPHFEQDTIETLAALSNVIKMNEDEANMLIHGSAPLREKMIEFHKKFHTQTICVTRGENGALIWHDEEFYEHPGFKVDVVDTVGAGDSFLATLVAGLINNQPMPDILEKACKIGGFVASQRGANPTYTTELL</sequence>
<evidence type="ECO:0000313" key="6">
    <source>
        <dbReference type="Proteomes" id="UP000434850"/>
    </source>
</evidence>
<dbReference type="CDD" id="cd01167">
    <property type="entry name" value="bac_FRK"/>
    <property type="match status" value="1"/>
</dbReference>
<dbReference type="Pfam" id="PF00294">
    <property type="entry name" value="PfkB"/>
    <property type="match status" value="1"/>
</dbReference>
<comment type="similarity">
    <text evidence="1">Belongs to the carbohydrate kinase PfkB family.</text>
</comment>
<name>A0A6I4I5L5_9SPHI</name>
<dbReference type="InterPro" id="IPR050306">
    <property type="entry name" value="PfkB_Carbo_kinase"/>
</dbReference>
<evidence type="ECO:0000256" key="3">
    <source>
        <dbReference type="ARBA" id="ARBA00022777"/>
    </source>
</evidence>
<evidence type="ECO:0000256" key="1">
    <source>
        <dbReference type="ARBA" id="ARBA00010688"/>
    </source>
</evidence>
<keyword evidence="6" id="KW-1185">Reference proteome</keyword>
<evidence type="ECO:0000313" key="5">
    <source>
        <dbReference type="EMBL" id="MVN90371.1"/>
    </source>
</evidence>
<comment type="caution">
    <text evidence="5">The sequence shown here is derived from an EMBL/GenBank/DDBJ whole genome shotgun (WGS) entry which is preliminary data.</text>
</comment>
<dbReference type="Gene3D" id="3.40.1190.20">
    <property type="match status" value="1"/>
</dbReference>